<dbReference type="HAMAP" id="MF_01114">
    <property type="entry name" value="RecX"/>
    <property type="match status" value="1"/>
</dbReference>
<dbReference type="InterPro" id="IPR053925">
    <property type="entry name" value="RecX_HTH_3rd"/>
</dbReference>
<comment type="caution">
    <text evidence="9">The sequence shown here is derived from an EMBL/GenBank/DDBJ whole genome shotgun (WGS) entry which is preliminary data.</text>
</comment>
<dbReference type="Gene3D" id="1.10.10.10">
    <property type="entry name" value="Winged helix-like DNA-binding domain superfamily/Winged helix DNA-binding domain"/>
    <property type="match status" value="3"/>
</dbReference>
<protein>
    <recommendedName>
        <fullName evidence="3 5">Regulatory protein RecX</fullName>
    </recommendedName>
</protein>
<dbReference type="Pfam" id="PF02631">
    <property type="entry name" value="RecX_HTH2"/>
    <property type="match status" value="1"/>
</dbReference>
<dbReference type="PANTHER" id="PTHR33602:SF1">
    <property type="entry name" value="REGULATORY PROTEIN RECX FAMILY PROTEIN"/>
    <property type="match status" value="1"/>
</dbReference>
<feature type="domain" description="RecX second three-helical" evidence="6">
    <location>
        <begin position="52"/>
        <end position="88"/>
    </location>
</feature>
<dbReference type="PANTHER" id="PTHR33602">
    <property type="entry name" value="REGULATORY PROTEIN RECX FAMILY PROTEIN"/>
    <property type="match status" value="1"/>
</dbReference>
<evidence type="ECO:0000313" key="10">
    <source>
        <dbReference type="Proteomes" id="UP001236258"/>
    </source>
</evidence>
<dbReference type="Proteomes" id="UP001236258">
    <property type="component" value="Unassembled WGS sequence"/>
</dbReference>
<evidence type="ECO:0000256" key="5">
    <source>
        <dbReference type="HAMAP-Rule" id="MF_01114"/>
    </source>
</evidence>
<comment type="function">
    <text evidence="5">Modulates RecA activity.</text>
</comment>
<dbReference type="Pfam" id="PF21981">
    <property type="entry name" value="RecX_HTH3"/>
    <property type="match status" value="1"/>
</dbReference>
<dbReference type="InterPro" id="IPR036388">
    <property type="entry name" value="WH-like_DNA-bd_sf"/>
</dbReference>
<evidence type="ECO:0000259" key="6">
    <source>
        <dbReference type="Pfam" id="PF02631"/>
    </source>
</evidence>
<dbReference type="EMBL" id="JAUZVY010000003">
    <property type="protein sequence ID" value="MDP4529351.1"/>
    <property type="molecule type" value="Genomic_DNA"/>
</dbReference>
<dbReference type="InterPro" id="IPR053926">
    <property type="entry name" value="RecX_HTH_1st"/>
</dbReference>
<sequence>MDFSGLKKAALQLLSRREYSAQQLQQRLQARTEDDQLVQQVISWCQAENYQSDSRFVDMLLRSRLGKGYGPKMIQQECRQHGVDLALLQQQLTEQAPDWAALAAACYQKKYGDTAITTPKERAKRLRYLQQRGFYPEDCKAALPNDRS</sequence>
<feature type="domain" description="RecX third three-helical" evidence="7">
    <location>
        <begin position="101"/>
        <end position="143"/>
    </location>
</feature>
<evidence type="ECO:0000256" key="4">
    <source>
        <dbReference type="ARBA" id="ARBA00022490"/>
    </source>
</evidence>
<name>A0ABT9GQX3_9GAMM</name>
<evidence type="ECO:0000256" key="2">
    <source>
        <dbReference type="ARBA" id="ARBA00009695"/>
    </source>
</evidence>
<evidence type="ECO:0000259" key="8">
    <source>
        <dbReference type="Pfam" id="PF21982"/>
    </source>
</evidence>
<dbReference type="Pfam" id="PF21982">
    <property type="entry name" value="RecX_HTH1"/>
    <property type="match status" value="1"/>
</dbReference>
<keyword evidence="10" id="KW-1185">Reference proteome</keyword>
<dbReference type="InterPro" id="IPR003783">
    <property type="entry name" value="Regulatory_RecX"/>
</dbReference>
<gene>
    <name evidence="5" type="primary">recX</name>
    <name evidence="9" type="ORF">Q3O59_09935</name>
</gene>
<organism evidence="9 10">
    <name type="scientific">Alkalimonas delamerensis</name>
    <dbReference type="NCBI Taxonomy" id="265981"/>
    <lineage>
        <taxon>Bacteria</taxon>
        <taxon>Pseudomonadati</taxon>
        <taxon>Pseudomonadota</taxon>
        <taxon>Gammaproteobacteria</taxon>
        <taxon>Alkalimonas</taxon>
    </lineage>
</organism>
<reference evidence="9 10" key="1">
    <citation type="submission" date="2023-08" db="EMBL/GenBank/DDBJ databases">
        <authorList>
            <person name="Joshi A."/>
            <person name="Thite S."/>
        </authorList>
    </citation>
    <scope>NUCLEOTIDE SEQUENCE [LARGE SCALE GENOMIC DNA]</scope>
    <source>
        <strain evidence="9 10">1E1</strain>
    </source>
</reference>
<proteinExistence type="inferred from homology"/>
<evidence type="ECO:0000313" key="9">
    <source>
        <dbReference type="EMBL" id="MDP4529351.1"/>
    </source>
</evidence>
<dbReference type="InterPro" id="IPR053924">
    <property type="entry name" value="RecX_HTH_2nd"/>
</dbReference>
<comment type="subcellular location">
    <subcellularLocation>
        <location evidence="1 5">Cytoplasm</location>
    </subcellularLocation>
</comment>
<evidence type="ECO:0000256" key="3">
    <source>
        <dbReference type="ARBA" id="ARBA00018111"/>
    </source>
</evidence>
<accession>A0ABT9GQX3</accession>
<feature type="domain" description="RecX first three-helical" evidence="8">
    <location>
        <begin position="8"/>
        <end position="45"/>
    </location>
</feature>
<dbReference type="RefSeq" id="WP_305945482.1">
    <property type="nucleotide sequence ID" value="NZ_JAUZVY010000003.1"/>
</dbReference>
<keyword evidence="4 5" id="KW-0963">Cytoplasm</keyword>
<comment type="similarity">
    <text evidence="2 5">Belongs to the RecX family.</text>
</comment>
<evidence type="ECO:0000256" key="1">
    <source>
        <dbReference type="ARBA" id="ARBA00004496"/>
    </source>
</evidence>
<evidence type="ECO:0000259" key="7">
    <source>
        <dbReference type="Pfam" id="PF21981"/>
    </source>
</evidence>